<protein>
    <recommendedName>
        <fullName evidence="1">Gamma-glutamylcyclotransferase AIG2-like domain-containing protein</fullName>
    </recommendedName>
</protein>
<dbReference type="InterPro" id="IPR013024">
    <property type="entry name" value="GGCT-like"/>
</dbReference>
<evidence type="ECO:0000259" key="1">
    <source>
        <dbReference type="Pfam" id="PF06094"/>
    </source>
</evidence>
<dbReference type="SUPFAM" id="SSF110857">
    <property type="entry name" value="Gamma-glutamyl cyclotransferase-like"/>
    <property type="match status" value="1"/>
</dbReference>
<dbReference type="EMBL" id="UOEU01001120">
    <property type="protein sequence ID" value="VAW43611.1"/>
    <property type="molecule type" value="Genomic_DNA"/>
</dbReference>
<evidence type="ECO:0000313" key="2">
    <source>
        <dbReference type="EMBL" id="VAW43611.1"/>
    </source>
</evidence>
<gene>
    <name evidence="2" type="ORF">MNBD_CHLOROFLEXI01-4000</name>
</gene>
<proteinExistence type="predicted"/>
<sequence>MSKAEQTPFFVYGTLLPNQPNFPIWGSAILNMEAAQFHGGRLHDMGFYPMVIAAKAATVQGMVIMVAAASYRTIQQQLDVLEGYDPANQAGSAYRRQRAQVVMANGRFQPAWIYRGQPQFVKDKPIVANGDWTTYAASKQAESEAWWRNINSVAGLDK</sequence>
<dbReference type="Gene3D" id="3.10.490.10">
    <property type="entry name" value="Gamma-glutamyl cyclotransferase-like"/>
    <property type="match status" value="1"/>
</dbReference>
<dbReference type="AlphaFoldDB" id="A0A3B0VL15"/>
<dbReference type="InterPro" id="IPR036568">
    <property type="entry name" value="GGCT-like_sf"/>
</dbReference>
<name>A0A3B0VL15_9ZZZZ</name>
<feature type="domain" description="Gamma-glutamylcyclotransferase AIG2-like" evidence="1">
    <location>
        <begin position="9"/>
        <end position="133"/>
    </location>
</feature>
<accession>A0A3B0VL15</accession>
<dbReference type="CDD" id="cd06661">
    <property type="entry name" value="GGCT_like"/>
    <property type="match status" value="1"/>
</dbReference>
<dbReference type="InterPro" id="IPR009288">
    <property type="entry name" value="AIG2-like_dom"/>
</dbReference>
<organism evidence="2">
    <name type="scientific">hydrothermal vent metagenome</name>
    <dbReference type="NCBI Taxonomy" id="652676"/>
    <lineage>
        <taxon>unclassified sequences</taxon>
        <taxon>metagenomes</taxon>
        <taxon>ecological metagenomes</taxon>
    </lineage>
</organism>
<reference evidence="2" key="1">
    <citation type="submission" date="2018-06" db="EMBL/GenBank/DDBJ databases">
        <authorList>
            <person name="Zhirakovskaya E."/>
        </authorList>
    </citation>
    <scope>NUCLEOTIDE SEQUENCE</scope>
</reference>
<dbReference type="Pfam" id="PF06094">
    <property type="entry name" value="GGACT"/>
    <property type="match status" value="1"/>
</dbReference>